<keyword evidence="4 6" id="KW-1133">Transmembrane helix</keyword>
<feature type="transmembrane region" description="Helical" evidence="6">
    <location>
        <begin position="270"/>
        <end position="289"/>
    </location>
</feature>
<organism evidence="8 9">
    <name type="scientific">Saccharothrix coeruleofusca</name>
    <dbReference type="NCBI Taxonomy" id="33919"/>
    <lineage>
        <taxon>Bacteria</taxon>
        <taxon>Bacillati</taxon>
        <taxon>Actinomycetota</taxon>
        <taxon>Actinomycetes</taxon>
        <taxon>Pseudonocardiales</taxon>
        <taxon>Pseudonocardiaceae</taxon>
        <taxon>Saccharothrix</taxon>
    </lineage>
</organism>
<protein>
    <submittedName>
        <fullName evidence="8">Membrane protein</fullName>
    </submittedName>
</protein>
<name>A0A918AM53_9PSEU</name>
<dbReference type="SUPFAM" id="SSF103481">
    <property type="entry name" value="Multidrug resistance efflux transporter EmrE"/>
    <property type="match status" value="2"/>
</dbReference>
<feature type="transmembrane region" description="Helical" evidence="6">
    <location>
        <begin position="122"/>
        <end position="141"/>
    </location>
</feature>
<keyword evidence="9" id="KW-1185">Reference proteome</keyword>
<dbReference type="AlphaFoldDB" id="A0A918AM53"/>
<dbReference type="Proteomes" id="UP000639606">
    <property type="component" value="Unassembled WGS sequence"/>
</dbReference>
<feature type="domain" description="EamA" evidence="7">
    <location>
        <begin position="13"/>
        <end position="138"/>
    </location>
</feature>
<feature type="domain" description="EamA" evidence="7">
    <location>
        <begin position="148"/>
        <end position="284"/>
    </location>
</feature>
<dbReference type="PANTHER" id="PTHR32322">
    <property type="entry name" value="INNER MEMBRANE TRANSPORTER"/>
    <property type="match status" value="1"/>
</dbReference>
<feature type="transmembrane region" description="Helical" evidence="6">
    <location>
        <begin position="244"/>
        <end position="264"/>
    </location>
</feature>
<keyword evidence="3 6" id="KW-0812">Transmembrane</keyword>
<feature type="transmembrane region" description="Helical" evidence="6">
    <location>
        <begin position="12"/>
        <end position="34"/>
    </location>
</feature>
<evidence type="ECO:0000256" key="3">
    <source>
        <dbReference type="ARBA" id="ARBA00022692"/>
    </source>
</evidence>
<comment type="caution">
    <text evidence="8">The sequence shown here is derived from an EMBL/GenBank/DDBJ whole genome shotgun (WGS) entry which is preliminary data.</text>
</comment>
<feature type="transmembrane region" description="Helical" evidence="6">
    <location>
        <begin position="40"/>
        <end position="60"/>
    </location>
</feature>
<dbReference type="InterPro" id="IPR037185">
    <property type="entry name" value="EmrE-like"/>
</dbReference>
<dbReference type="PANTHER" id="PTHR32322:SF9">
    <property type="entry name" value="AMINO-ACID METABOLITE EFFLUX PUMP-RELATED"/>
    <property type="match status" value="1"/>
</dbReference>
<feature type="transmembrane region" description="Helical" evidence="6">
    <location>
        <begin position="147"/>
        <end position="166"/>
    </location>
</feature>
<keyword evidence="5 6" id="KW-0472">Membrane</keyword>
<dbReference type="InterPro" id="IPR000620">
    <property type="entry name" value="EamA_dom"/>
</dbReference>
<accession>A0A918AM53</accession>
<dbReference type="Gene3D" id="1.10.3730.20">
    <property type="match status" value="1"/>
</dbReference>
<gene>
    <name evidence="8" type="ORF">GCM10010185_19990</name>
</gene>
<dbReference type="InterPro" id="IPR050638">
    <property type="entry name" value="AA-Vitamin_Transporters"/>
</dbReference>
<feature type="transmembrane region" description="Helical" evidence="6">
    <location>
        <begin position="217"/>
        <end position="237"/>
    </location>
</feature>
<comment type="subcellular location">
    <subcellularLocation>
        <location evidence="1">Membrane</location>
        <topology evidence="1">Multi-pass membrane protein</topology>
    </subcellularLocation>
</comment>
<evidence type="ECO:0000313" key="9">
    <source>
        <dbReference type="Proteomes" id="UP000639606"/>
    </source>
</evidence>
<evidence type="ECO:0000256" key="6">
    <source>
        <dbReference type="SAM" id="Phobius"/>
    </source>
</evidence>
<sequence length="304" mass="31613">MPPTLDRVKPRHVALAVLVATIWGVNFVVIKVGLRDFPPLLFSALRFLAAAVPAIFFVGPPRVAWRWVLAVALFLGVAKFGLLFIGMDAGMPAGLSSLVLQSQVFFTILFAAVVLRERPRPAQLAGMAVAAAGVVLIAVDYGVGSPISALLLVIAAAAAWGVSNVVTRYAQPPDALSFIVWVSAVAALPLFALSLLVEGPAADLAALRGMDVGNVAAIGFIAWVSTLLGFGLWGFLLREHDAGAVVPFALLVPVAGMLSGWLLLDEPLTPVRLAGAALIVAGMAAATVIRARQPAPVDQPVPVS</sequence>
<evidence type="ECO:0000256" key="2">
    <source>
        <dbReference type="ARBA" id="ARBA00007362"/>
    </source>
</evidence>
<reference evidence="8" key="1">
    <citation type="journal article" date="2014" name="Int. J. Syst. Evol. Microbiol.">
        <title>Complete genome sequence of Corynebacterium casei LMG S-19264T (=DSM 44701T), isolated from a smear-ripened cheese.</title>
        <authorList>
            <consortium name="US DOE Joint Genome Institute (JGI-PGF)"/>
            <person name="Walter F."/>
            <person name="Albersmeier A."/>
            <person name="Kalinowski J."/>
            <person name="Ruckert C."/>
        </authorList>
    </citation>
    <scope>NUCLEOTIDE SEQUENCE</scope>
    <source>
        <strain evidence="8">JCM 3313</strain>
    </source>
</reference>
<dbReference type="EMBL" id="BMRG01000003">
    <property type="protein sequence ID" value="GGP48091.1"/>
    <property type="molecule type" value="Genomic_DNA"/>
</dbReference>
<dbReference type="Pfam" id="PF00892">
    <property type="entry name" value="EamA"/>
    <property type="match status" value="2"/>
</dbReference>
<evidence type="ECO:0000256" key="1">
    <source>
        <dbReference type="ARBA" id="ARBA00004141"/>
    </source>
</evidence>
<evidence type="ECO:0000256" key="4">
    <source>
        <dbReference type="ARBA" id="ARBA00022989"/>
    </source>
</evidence>
<feature type="transmembrane region" description="Helical" evidence="6">
    <location>
        <begin position="67"/>
        <end position="87"/>
    </location>
</feature>
<dbReference type="GO" id="GO:0016020">
    <property type="term" value="C:membrane"/>
    <property type="evidence" value="ECO:0007669"/>
    <property type="project" value="UniProtKB-SubCell"/>
</dbReference>
<reference evidence="8" key="2">
    <citation type="submission" date="2020-09" db="EMBL/GenBank/DDBJ databases">
        <authorList>
            <person name="Sun Q."/>
            <person name="Ohkuma M."/>
        </authorList>
    </citation>
    <scope>NUCLEOTIDE SEQUENCE</scope>
    <source>
        <strain evidence="8">JCM 3313</strain>
    </source>
</reference>
<evidence type="ECO:0000256" key="5">
    <source>
        <dbReference type="ARBA" id="ARBA00023136"/>
    </source>
</evidence>
<evidence type="ECO:0000313" key="8">
    <source>
        <dbReference type="EMBL" id="GGP48091.1"/>
    </source>
</evidence>
<comment type="similarity">
    <text evidence="2">Belongs to the EamA transporter family.</text>
</comment>
<evidence type="ECO:0000259" key="7">
    <source>
        <dbReference type="Pfam" id="PF00892"/>
    </source>
</evidence>
<feature type="transmembrane region" description="Helical" evidence="6">
    <location>
        <begin position="178"/>
        <end position="197"/>
    </location>
</feature>
<proteinExistence type="inferred from homology"/>
<feature type="transmembrane region" description="Helical" evidence="6">
    <location>
        <begin position="93"/>
        <end position="115"/>
    </location>
</feature>